<evidence type="ECO:0000313" key="3">
    <source>
        <dbReference type="Proteomes" id="UP000278807"/>
    </source>
</evidence>
<organism evidence="4">
    <name type="scientific">Rodentolepis nana</name>
    <name type="common">Dwarf tapeworm</name>
    <name type="synonym">Hymenolepis nana</name>
    <dbReference type="NCBI Taxonomy" id="102285"/>
    <lineage>
        <taxon>Eukaryota</taxon>
        <taxon>Metazoa</taxon>
        <taxon>Spiralia</taxon>
        <taxon>Lophotrochozoa</taxon>
        <taxon>Platyhelminthes</taxon>
        <taxon>Cestoda</taxon>
        <taxon>Eucestoda</taxon>
        <taxon>Cyclophyllidea</taxon>
        <taxon>Hymenolepididae</taxon>
        <taxon>Rodentolepis</taxon>
    </lineage>
</organism>
<keyword evidence="1" id="KW-0175">Coiled coil</keyword>
<proteinExistence type="predicted"/>
<dbReference type="Pfam" id="PF09495">
    <property type="entry name" value="DUF2462"/>
    <property type="match status" value="1"/>
</dbReference>
<reference evidence="4" key="1">
    <citation type="submission" date="2017-02" db="UniProtKB">
        <authorList>
            <consortium name="WormBaseParasite"/>
        </authorList>
    </citation>
    <scope>IDENTIFICATION</scope>
</reference>
<feature type="coiled-coil region" evidence="1">
    <location>
        <begin position="39"/>
        <end position="66"/>
    </location>
</feature>
<name>A0A0R3TXV0_RODNA</name>
<evidence type="ECO:0000256" key="1">
    <source>
        <dbReference type="SAM" id="Coils"/>
    </source>
</evidence>
<dbReference type="WBParaSite" id="HNAJ_0001269501-mRNA-1">
    <property type="protein sequence ID" value="HNAJ_0001269501-mRNA-1"/>
    <property type="gene ID" value="HNAJ_0001269501"/>
</dbReference>
<evidence type="ECO:0000313" key="2">
    <source>
        <dbReference type="EMBL" id="VDO13761.1"/>
    </source>
</evidence>
<sequence>MAQGKMKVKCKANFQIKKSGGSIKKNKGKTKKGQRVIPCKKQNADLNKMKKNYEKFLNEKVESEAASKAALTEPRSLKFVKKNTDK</sequence>
<protein>
    <submittedName>
        <fullName evidence="4">40S ribosomal protein S19-binding protein 1</fullName>
    </submittedName>
</protein>
<gene>
    <name evidence="2" type="ORF">HNAJ_LOCUS12673</name>
</gene>
<dbReference type="Proteomes" id="UP000278807">
    <property type="component" value="Unassembled WGS sequence"/>
</dbReference>
<dbReference type="InterPro" id="IPR019034">
    <property type="entry name" value="UPF0390"/>
</dbReference>
<dbReference type="EMBL" id="UZAE01014547">
    <property type="protein sequence ID" value="VDO13761.1"/>
    <property type="molecule type" value="Genomic_DNA"/>
</dbReference>
<dbReference type="AlphaFoldDB" id="A0A0R3TXV0"/>
<reference evidence="2 3" key="2">
    <citation type="submission" date="2018-11" db="EMBL/GenBank/DDBJ databases">
        <authorList>
            <consortium name="Pathogen Informatics"/>
        </authorList>
    </citation>
    <scope>NUCLEOTIDE SEQUENCE [LARGE SCALE GENOMIC DNA]</scope>
</reference>
<accession>A0A0R3TXV0</accession>
<evidence type="ECO:0000313" key="4">
    <source>
        <dbReference type="WBParaSite" id="HNAJ_0001269501-mRNA-1"/>
    </source>
</evidence>
<keyword evidence="3" id="KW-1185">Reference proteome</keyword>